<organism evidence="11">
    <name type="scientific">Trypanosoma brucei</name>
    <dbReference type="NCBI Taxonomy" id="5691"/>
    <lineage>
        <taxon>Eukaryota</taxon>
        <taxon>Discoba</taxon>
        <taxon>Euglenozoa</taxon>
        <taxon>Kinetoplastea</taxon>
        <taxon>Metakinetoplastina</taxon>
        <taxon>Trypanosomatida</taxon>
        <taxon>Trypanosomatidae</taxon>
        <taxon>Trypanosoma</taxon>
    </lineage>
</organism>
<accession>M4SXD7</accession>
<protein>
    <submittedName>
        <fullName evidence="11">Variant surface glycoprotein 575</fullName>
    </submittedName>
</protein>
<dbReference type="EMBL" id="KC613702">
    <property type="protein sequence ID" value="AGH61133.1"/>
    <property type="molecule type" value="Genomic_DNA"/>
</dbReference>
<dbReference type="VEuPathDB" id="TriTrypDB:Tb427_000632800"/>
<keyword evidence="3" id="KW-1003">Cell membrane</keyword>
<evidence type="ECO:0000256" key="4">
    <source>
        <dbReference type="ARBA" id="ARBA00022622"/>
    </source>
</evidence>
<dbReference type="AlphaFoldDB" id="M4SXD7"/>
<evidence type="ECO:0000256" key="8">
    <source>
        <dbReference type="SAM" id="MobiDB-lite"/>
    </source>
</evidence>
<feature type="domain" description="Trypanosome variant surface glycoprotein C-terminal" evidence="10">
    <location>
        <begin position="417"/>
        <end position="485"/>
    </location>
</feature>
<dbReference type="Pfam" id="PF10659">
    <property type="entry name" value="Trypan_glycop_C"/>
    <property type="match status" value="1"/>
</dbReference>
<keyword evidence="4" id="KW-0336">GPI-anchor</keyword>
<evidence type="ECO:0000259" key="10">
    <source>
        <dbReference type="Pfam" id="PF10659"/>
    </source>
</evidence>
<feature type="region of interest" description="Disordered" evidence="8">
    <location>
        <begin position="399"/>
        <end position="448"/>
    </location>
</feature>
<evidence type="ECO:0000256" key="7">
    <source>
        <dbReference type="ARBA" id="ARBA00023288"/>
    </source>
</evidence>
<dbReference type="GO" id="GO:0098552">
    <property type="term" value="C:side of membrane"/>
    <property type="evidence" value="ECO:0007669"/>
    <property type="project" value="UniProtKB-KW"/>
</dbReference>
<keyword evidence="7" id="KW-0449">Lipoprotein</keyword>
<dbReference type="InterPro" id="IPR019609">
    <property type="entry name" value="Variant_surf_glycoprt_trypan_C"/>
</dbReference>
<evidence type="ECO:0000313" key="11">
    <source>
        <dbReference type="EMBL" id="AGH61133.1"/>
    </source>
</evidence>
<evidence type="ECO:0000256" key="6">
    <source>
        <dbReference type="ARBA" id="ARBA00023180"/>
    </source>
</evidence>
<feature type="compositionally biased region" description="Basic and acidic residues" evidence="8">
    <location>
        <begin position="417"/>
        <end position="433"/>
    </location>
</feature>
<sequence length="486" mass="51807">MQNYVLVVLALAATARAAQQQGDTTDSDITDGCKAYTVLAQLQDDANAMARKLHKQNKEADSRRRLYMIAAERADSVEERCLLAAIAASAAVQQTHLESEYETARSLLQEGIEAIQALAQTAAAAAALEKIQYQNHGTAGKKIDTNNVAIRLKVSGGEAKTCEATNDAGERKINGKTVKPAKHAKLKAVKPSEIAAALYTPALKITAASSSCSDDGSAWKAWATAAAACGTAPATTNNPLHFTEPALAGKAELETLSIYTDDDTTKDCKESNSITGTDDESIKKHAHKLCISTKIRVPAGAPTALTGTELSNNPTVQAMARGCLPAFAAKTKMEPRDVESLKFFLKTAYGESESAFKTKFKPLVEDAYVQVLRAGKLQSVKIESINTPEEEHDALNRLRAKQTAARRAASQNPSTPDQKESADKTGEKKDGGKETGVNCSSHSTSDACTNGQNCKWENNACKDSSILVNKHFALSVVSSAFVALLF</sequence>
<dbReference type="GO" id="GO:0005886">
    <property type="term" value="C:plasma membrane"/>
    <property type="evidence" value="ECO:0007669"/>
    <property type="project" value="UniProtKB-SubCell"/>
</dbReference>
<keyword evidence="5" id="KW-0472">Membrane</keyword>
<evidence type="ECO:0000256" key="5">
    <source>
        <dbReference type="ARBA" id="ARBA00023136"/>
    </source>
</evidence>
<feature type="chain" id="PRO_5004058067" evidence="9">
    <location>
        <begin position="18"/>
        <end position="486"/>
    </location>
</feature>
<evidence type="ECO:0000256" key="9">
    <source>
        <dbReference type="SAM" id="SignalP"/>
    </source>
</evidence>
<evidence type="ECO:0000256" key="1">
    <source>
        <dbReference type="ARBA" id="ARBA00002523"/>
    </source>
</evidence>
<reference evidence="11" key="2">
    <citation type="journal article" date="2014" name="Mol. Biochem. Parasitol.">
        <title>Capturing the variant surface glycoprotein repertoire (the VSGnome) of Trypanosoma brucei Lister 427.</title>
        <authorList>
            <person name="Cross G.A."/>
            <person name="Kim H.S."/>
            <person name="Wickstead B."/>
        </authorList>
    </citation>
    <scope>NUCLEOTIDE SEQUENCE</scope>
    <source>
        <strain evidence="11">Lister 427</strain>
    </source>
</reference>
<name>M4SXD7_9TRYP</name>
<proteinExistence type="predicted"/>
<reference evidence="11" key="1">
    <citation type="submission" date="2013-02" db="EMBL/GenBank/DDBJ databases">
        <authorList>
            <person name="Cross G.A.M."/>
            <person name="Kim H.-S."/>
            <person name="Wickstead B."/>
        </authorList>
    </citation>
    <scope>NUCLEOTIDE SEQUENCE</scope>
    <source>
        <strain evidence="11">Lister 427</strain>
    </source>
</reference>
<evidence type="ECO:0000256" key="3">
    <source>
        <dbReference type="ARBA" id="ARBA00022475"/>
    </source>
</evidence>
<dbReference type="SUPFAM" id="SSF58087">
    <property type="entry name" value="Variant surface glycoprotein (N-terminal domain)"/>
    <property type="match status" value="1"/>
</dbReference>
<keyword evidence="9" id="KW-0732">Signal</keyword>
<evidence type="ECO:0000256" key="2">
    <source>
        <dbReference type="ARBA" id="ARBA00004609"/>
    </source>
</evidence>
<comment type="function">
    <text evidence="1">VSG forms a coat on the surface of the parasite. The trypanosome evades the immune response of the host by expressing a series of antigenically distinct VSGs from an estimated 1000 VSG genes.</text>
</comment>
<comment type="subcellular location">
    <subcellularLocation>
        <location evidence="2">Cell membrane</location>
        <topology evidence="2">Lipid-anchor</topology>
        <topology evidence="2">GPI-anchor</topology>
    </subcellularLocation>
</comment>
<feature type="compositionally biased region" description="Polar residues" evidence="8">
    <location>
        <begin position="437"/>
        <end position="448"/>
    </location>
</feature>
<feature type="signal peptide" evidence="9">
    <location>
        <begin position="1"/>
        <end position="17"/>
    </location>
</feature>
<keyword evidence="6" id="KW-0325">Glycoprotein</keyword>